<protein>
    <submittedName>
        <fullName evidence="1">Uncharacterized protein</fullName>
    </submittedName>
</protein>
<keyword evidence="2" id="KW-1185">Reference proteome</keyword>
<organism evidence="1 2">
    <name type="scientific">Streptomyces phaeofaciens</name>
    <dbReference type="NCBI Taxonomy" id="68254"/>
    <lineage>
        <taxon>Bacteria</taxon>
        <taxon>Bacillati</taxon>
        <taxon>Actinomycetota</taxon>
        <taxon>Actinomycetes</taxon>
        <taxon>Kitasatosporales</taxon>
        <taxon>Streptomycetaceae</taxon>
        <taxon>Streptomyces</taxon>
    </lineage>
</organism>
<evidence type="ECO:0000313" key="2">
    <source>
        <dbReference type="Proteomes" id="UP000646776"/>
    </source>
</evidence>
<dbReference type="EMBL" id="BMSA01000003">
    <property type="protein sequence ID" value="GGT42181.1"/>
    <property type="molecule type" value="Genomic_DNA"/>
</dbReference>
<gene>
    <name evidence="1" type="ORF">GCM10010226_18500</name>
</gene>
<name>A0A918H7I3_9ACTN</name>
<sequence length="163" mass="18290">MLTPADKYRLISEWLARAHPVPQQAHTEWSRQGVALLPLGERFAAVRLTGELVHAAIGCTEPSAVAVALQERLPGPIIHDHRRTGPTYYALIPWHAGLVWDYGERAPCLLGETYLGVPRLDRREPPGTYWVLRPRYDGHLCRPQSVRDLVDAGFRALVPDDSD</sequence>
<dbReference type="Proteomes" id="UP000646776">
    <property type="component" value="Unassembled WGS sequence"/>
</dbReference>
<accession>A0A918H7I3</accession>
<comment type="caution">
    <text evidence="1">The sequence shown here is derived from an EMBL/GenBank/DDBJ whole genome shotgun (WGS) entry which is preliminary data.</text>
</comment>
<proteinExistence type="predicted"/>
<reference evidence="1" key="1">
    <citation type="journal article" date="2014" name="Int. J. Syst. Evol. Microbiol.">
        <title>Complete genome sequence of Corynebacterium casei LMG S-19264T (=DSM 44701T), isolated from a smear-ripened cheese.</title>
        <authorList>
            <consortium name="US DOE Joint Genome Institute (JGI-PGF)"/>
            <person name="Walter F."/>
            <person name="Albersmeier A."/>
            <person name="Kalinowski J."/>
            <person name="Ruckert C."/>
        </authorList>
    </citation>
    <scope>NUCLEOTIDE SEQUENCE</scope>
    <source>
        <strain evidence="1">JCM 4125</strain>
    </source>
</reference>
<evidence type="ECO:0000313" key="1">
    <source>
        <dbReference type="EMBL" id="GGT42181.1"/>
    </source>
</evidence>
<reference evidence="1" key="2">
    <citation type="submission" date="2020-09" db="EMBL/GenBank/DDBJ databases">
        <authorList>
            <person name="Sun Q."/>
            <person name="Ohkuma M."/>
        </authorList>
    </citation>
    <scope>NUCLEOTIDE SEQUENCE</scope>
    <source>
        <strain evidence="1">JCM 4125</strain>
    </source>
</reference>
<dbReference type="AlphaFoldDB" id="A0A918H7I3"/>